<dbReference type="PhylomeDB" id="B6QJT4"/>
<accession>B6QJT4</accession>
<gene>
    <name evidence="2" type="ORF">PMAA_091580</name>
</gene>
<dbReference type="EMBL" id="DS995902">
    <property type="protein sequence ID" value="EEA22530.1"/>
    <property type="molecule type" value="Genomic_DNA"/>
</dbReference>
<dbReference type="AlphaFoldDB" id="B6QJT4"/>
<sequence length="367" mass="41335">MHIMDLENSEEMDADRFSRTCYLRATLVRDCTTFSETMISVIYAMELHRDLHSTSVPFSLVEARKRLLATTHKSDKNVATLFGRSTLSGRAVPRKKRTTYANRRGNKSRYDFAIRSADFWGKGNIIEGLAKAIVYLEYLLDVFQIQRIRRQENPEATRDLIDTSVQLFVRHSAVSLLVTEVHRYTISNPPFPSSTPRSEIIRTLSYLISWFQSIKMPSAITGTVCMELIKVISRLLDEALDYQQPIPSSSALPITANPHDTGNMDINSTNNTTTIPSQLPEEPDIPGSQQQQLQGLMPDGGPMESLWFGMGMEYSVGDDAFHGGLVGDGMNWLDELGLNTELDDLTSTTSTTSRLLEYINFRCCQDI</sequence>
<keyword evidence="3" id="KW-1185">Reference proteome</keyword>
<name>B6QJT4_TALMQ</name>
<dbReference type="HOGENOM" id="CLU_754600_0_0_1"/>
<evidence type="ECO:0008006" key="4">
    <source>
        <dbReference type="Google" id="ProtNLM"/>
    </source>
</evidence>
<evidence type="ECO:0000256" key="1">
    <source>
        <dbReference type="SAM" id="MobiDB-lite"/>
    </source>
</evidence>
<feature type="compositionally biased region" description="Polar residues" evidence="1">
    <location>
        <begin position="247"/>
        <end position="266"/>
    </location>
</feature>
<dbReference type="STRING" id="441960.B6QJT4"/>
<organism evidence="2 3">
    <name type="scientific">Talaromyces marneffei (strain ATCC 18224 / CBS 334.59 / QM 7333)</name>
    <name type="common">Penicillium marneffei</name>
    <dbReference type="NCBI Taxonomy" id="441960"/>
    <lineage>
        <taxon>Eukaryota</taxon>
        <taxon>Fungi</taxon>
        <taxon>Dikarya</taxon>
        <taxon>Ascomycota</taxon>
        <taxon>Pezizomycotina</taxon>
        <taxon>Eurotiomycetes</taxon>
        <taxon>Eurotiomycetidae</taxon>
        <taxon>Eurotiales</taxon>
        <taxon>Trichocomaceae</taxon>
        <taxon>Talaromyces</taxon>
        <taxon>Talaromyces sect. Talaromyces</taxon>
    </lineage>
</organism>
<feature type="region of interest" description="Disordered" evidence="1">
    <location>
        <begin position="247"/>
        <end position="294"/>
    </location>
</feature>
<proteinExistence type="predicted"/>
<dbReference type="Proteomes" id="UP000001294">
    <property type="component" value="Unassembled WGS sequence"/>
</dbReference>
<reference evidence="3" key="1">
    <citation type="journal article" date="2015" name="Genome Announc.">
        <title>Genome sequence of the AIDS-associated pathogen Penicillium marneffei (ATCC18224) and its near taxonomic relative Talaromyces stipitatus (ATCC10500).</title>
        <authorList>
            <person name="Nierman W.C."/>
            <person name="Fedorova-Abrams N.D."/>
            <person name="Andrianopoulos A."/>
        </authorList>
    </citation>
    <scope>NUCLEOTIDE SEQUENCE [LARGE SCALE GENOMIC DNA]</scope>
    <source>
        <strain evidence="3">ATCC 18224 / CBS 334.59 / QM 7333</strain>
    </source>
</reference>
<evidence type="ECO:0000313" key="2">
    <source>
        <dbReference type="EMBL" id="EEA22530.1"/>
    </source>
</evidence>
<protein>
    <recommendedName>
        <fullName evidence="4">C6 transcription factor</fullName>
    </recommendedName>
</protein>
<evidence type="ECO:0000313" key="3">
    <source>
        <dbReference type="Proteomes" id="UP000001294"/>
    </source>
</evidence>
<dbReference type="VEuPathDB" id="FungiDB:PMAA_091580"/>